<feature type="transmembrane region" description="Helical" evidence="4">
    <location>
        <begin position="346"/>
        <end position="373"/>
    </location>
</feature>
<feature type="domain" description="ZP-C" evidence="6">
    <location>
        <begin position="152"/>
        <end position="274"/>
    </location>
</feature>
<evidence type="ECO:0000256" key="3">
    <source>
        <dbReference type="SAM" id="MobiDB-lite"/>
    </source>
</evidence>
<evidence type="ECO:0000313" key="8">
    <source>
        <dbReference type="RefSeq" id="XP_013397239.1"/>
    </source>
</evidence>
<dbReference type="Proteomes" id="UP000085678">
    <property type="component" value="Unplaced"/>
</dbReference>
<organism evidence="7 8">
    <name type="scientific">Lingula anatina</name>
    <name type="common">Brachiopod</name>
    <name type="synonym">Lingula unguis</name>
    <dbReference type="NCBI Taxonomy" id="7574"/>
    <lineage>
        <taxon>Eukaryota</taxon>
        <taxon>Metazoa</taxon>
        <taxon>Spiralia</taxon>
        <taxon>Lophotrochozoa</taxon>
        <taxon>Brachiopoda</taxon>
        <taxon>Linguliformea</taxon>
        <taxon>Lingulata</taxon>
        <taxon>Lingulida</taxon>
        <taxon>Linguloidea</taxon>
        <taxon>Lingulidae</taxon>
        <taxon>Lingula</taxon>
    </lineage>
</organism>
<dbReference type="PANTHER" id="PTHR14002:SF43">
    <property type="entry name" value="DELTA-LIKE PROTEIN"/>
    <property type="match status" value="1"/>
</dbReference>
<keyword evidence="4" id="KW-1133">Transmembrane helix</keyword>
<proteinExistence type="predicted"/>
<dbReference type="InterPro" id="IPR042235">
    <property type="entry name" value="ZP-C_dom"/>
</dbReference>
<dbReference type="PANTHER" id="PTHR14002">
    <property type="entry name" value="ENDOGLIN/TGF-BETA RECEPTOR TYPE III"/>
    <property type="match status" value="1"/>
</dbReference>
<dbReference type="KEGG" id="lak:106164031"/>
<dbReference type="AlphaFoldDB" id="A0A1S3IIB2"/>
<evidence type="ECO:0000256" key="2">
    <source>
        <dbReference type="ARBA" id="ARBA00023157"/>
    </source>
</evidence>
<evidence type="ECO:0000256" key="5">
    <source>
        <dbReference type="SAM" id="SignalP"/>
    </source>
</evidence>
<dbReference type="InterPro" id="IPR055355">
    <property type="entry name" value="ZP-C"/>
</dbReference>
<sequence>MSVSLPALVLGIFLSMAGQKWNQASKIAVNFDCAVMAAFVSYKASSGTFNPTEGRIYVDGYYDDVDCFRDFPPWDLNIIFGTCGVKEDVNFTVIFLHDKDYFLGTIDEAQVFNCKSHAFQTSLRNVTAYVPAGEIIPIIGQVATVPGYNVTVTMVLKRTNGDSVIGVNSQPVKLGQNVTMELNVTKNDRIKIKASHCWAAGIIKNNTWKHLDLVTGGCPAVQFFSGFTQDPVDNHLTATFPMFLITPRHDTNRSTGFFCTVTACSVNNEDPECTPSACPGDGPGWGRRRKRWARDIDDLLGSFSHVALGYFVDVIVESDAAKMPYNFSFANKTTSSPKDKTCFSPIVFTVVLSMMILVLVVMCALSSGFVVYVKQDRNHRREIRAQQRQGPTKTELRNKPEPGSPGTFIRCRQNSLTQVTYCTSTLESRPGEAEL</sequence>
<accession>A0A1S3IIB2</accession>
<keyword evidence="1 5" id="KW-0732">Signal</keyword>
<dbReference type="GeneID" id="106164031"/>
<name>A0A1S3IIB2_LINAN</name>
<reference evidence="8" key="1">
    <citation type="submission" date="2025-08" db="UniProtKB">
        <authorList>
            <consortium name="RefSeq"/>
        </authorList>
    </citation>
    <scope>IDENTIFICATION</scope>
    <source>
        <tissue evidence="8">Gonads</tissue>
    </source>
</reference>
<dbReference type="Gene3D" id="2.60.40.4100">
    <property type="entry name" value="Zona pellucida, ZP-C domain"/>
    <property type="match status" value="1"/>
</dbReference>
<keyword evidence="7" id="KW-1185">Reference proteome</keyword>
<evidence type="ECO:0000256" key="1">
    <source>
        <dbReference type="ARBA" id="ARBA00022729"/>
    </source>
</evidence>
<evidence type="ECO:0000256" key="4">
    <source>
        <dbReference type="SAM" id="Phobius"/>
    </source>
</evidence>
<dbReference type="RefSeq" id="XP_013397239.1">
    <property type="nucleotide sequence ID" value="XM_013541785.1"/>
</dbReference>
<gene>
    <name evidence="8" type="primary">LOC106164031</name>
</gene>
<keyword evidence="4" id="KW-0472">Membrane</keyword>
<protein>
    <submittedName>
        <fullName evidence="8">Uncharacterized protein LOC106164031</fullName>
    </submittedName>
</protein>
<feature type="signal peptide" evidence="5">
    <location>
        <begin position="1"/>
        <end position="19"/>
    </location>
</feature>
<feature type="chain" id="PRO_5010233683" evidence="5">
    <location>
        <begin position="20"/>
        <end position="435"/>
    </location>
</feature>
<feature type="region of interest" description="Disordered" evidence="3">
    <location>
        <begin position="384"/>
        <end position="409"/>
    </location>
</feature>
<dbReference type="InParanoid" id="A0A1S3IIB2"/>
<dbReference type="Pfam" id="PF00100">
    <property type="entry name" value="Zona_pellucida"/>
    <property type="match status" value="1"/>
</dbReference>
<keyword evidence="4" id="KW-0812">Transmembrane</keyword>
<evidence type="ECO:0000313" key="7">
    <source>
        <dbReference type="Proteomes" id="UP000085678"/>
    </source>
</evidence>
<keyword evidence="2" id="KW-1015">Disulfide bond</keyword>
<evidence type="ECO:0000259" key="6">
    <source>
        <dbReference type="Pfam" id="PF00100"/>
    </source>
</evidence>